<keyword evidence="5" id="KW-0378">Hydrolase</keyword>
<comment type="cofactor">
    <cofactor evidence="2">
        <name>Mg(2+)</name>
        <dbReference type="ChEBI" id="CHEBI:18420"/>
    </cofactor>
</comment>
<dbReference type="PANTHER" id="PTHR20854:SF4">
    <property type="entry name" value="INOSITOL-1-MONOPHOSPHATASE-RELATED"/>
    <property type="match status" value="1"/>
</dbReference>
<evidence type="ECO:0000256" key="1">
    <source>
        <dbReference type="ARBA" id="ARBA00001033"/>
    </source>
</evidence>
<accession>A0A6J6HJ06</accession>
<dbReference type="PROSITE" id="PS00629">
    <property type="entry name" value="IMP_1"/>
    <property type="match status" value="1"/>
</dbReference>
<dbReference type="Gene3D" id="3.30.540.10">
    <property type="entry name" value="Fructose-1,6-Bisphosphatase, subunit A, domain 1"/>
    <property type="match status" value="1"/>
</dbReference>
<dbReference type="InterPro" id="IPR033942">
    <property type="entry name" value="IMPase"/>
</dbReference>
<protein>
    <recommendedName>
        <fullName evidence="3">inositol-phosphate phosphatase</fullName>
        <ecNumber evidence="3">3.1.3.25</ecNumber>
    </recommendedName>
</protein>
<dbReference type="GO" id="GO:0046872">
    <property type="term" value="F:metal ion binding"/>
    <property type="evidence" value="ECO:0007669"/>
    <property type="project" value="UniProtKB-KW"/>
</dbReference>
<dbReference type="CDD" id="cd01639">
    <property type="entry name" value="IMPase"/>
    <property type="match status" value="1"/>
</dbReference>
<organism evidence="7">
    <name type="scientific">freshwater metagenome</name>
    <dbReference type="NCBI Taxonomy" id="449393"/>
    <lineage>
        <taxon>unclassified sequences</taxon>
        <taxon>metagenomes</taxon>
        <taxon>ecological metagenomes</taxon>
    </lineage>
</organism>
<dbReference type="Pfam" id="PF00459">
    <property type="entry name" value="Inositol_P"/>
    <property type="match status" value="1"/>
</dbReference>
<dbReference type="EC" id="3.1.3.25" evidence="3"/>
<proteinExistence type="predicted"/>
<evidence type="ECO:0000256" key="6">
    <source>
        <dbReference type="ARBA" id="ARBA00022842"/>
    </source>
</evidence>
<dbReference type="FunFam" id="3.30.540.10:FF:000003">
    <property type="entry name" value="Inositol-1-monophosphatase"/>
    <property type="match status" value="1"/>
</dbReference>
<dbReference type="SUPFAM" id="SSF56655">
    <property type="entry name" value="Carbohydrate phosphatase"/>
    <property type="match status" value="1"/>
</dbReference>
<evidence type="ECO:0000256" key="4">
    <source>
        <dbReference type="ARBA" id="ARBA00022723"/>
    </source>
</evidence>
<evidence type="ECO:0000313" key="7">
    <source>
        <dbReference type="EMBL" id="CAB4611869.1"/>
    </source>
</evidence>
<keyword evidence="6" id="KW-0460">Magnesium</keyword>
<comment type="catalytic activity">
    <reaction evidence="1">
        <text>a myo-inositol phosphate + H2O = myo-inositol + phosphate</text>
        <dbReference type="Rhea" id="RHEA:24056"/>
        <dbReference type="ChEBI" id="CHEBI:15377"/>
        <dbReference type="ChEBI" id="CHEBI:17268"/>
        <dbReference type="ChEBI" id="CHEBI:43474"/>
        <dbReference type="ChEBI" id="CHEBI:84139"/>
        <dbReference type="EC" id="3.1.3.25"/>
    </reaction>
</comment>
<dbReference type="PRINTS" id="PR00377">
    <property type="entry name" value="IMPHPHTASES"/>
</dbReference>
<dbReference type="InterPro" id="IPR000760">
    <property type="entry name" value="Inositol_monophosphatase-like"/>
</dbReference>
<evidence type="ECO:0000256" key="2">
    <source>
        <dbReference type="ARBA" id="ARBA00001946"/>
    </source>
</evidence>
<dbReference type="GO" id="GO:0006020">
    <property type="term" value="P:inositol metabolic process"/>
    <property type="evidence" value="ECO:0007669"/>
    <property type="project" value="TreeGrafter"/>
</dbReference>
<sequence>MPAQSLGSELRAIAEQLARSAGDMALIGRKSGDITATTKSSPTDMVTQYDKASEEMVTTGLRTLRPDDGVVGEEGASREGTSGITWHIDPIDGTSNFYFDIPMWAVSIGAVDEHGPIAGAVYAPALGDMFTASRGDGATLNDSPISVRSNPLLSDALVGTGFSYHADKRGAHARRVTQMITQIRDIRRLGAAAIDLCFVACGRYDAYFEENLQSWDLVAGQIIATEAGAIVTDYSGNAVTPAQVLATQPGIQSALIHLIAESSEK</sequence>
<evidence type="ECO:0000256" key="3">
    <source>
        <dbReference type="ARBA" id="ARBA00013106"/>
    </source>
</evidence>
<reference evidence="7" key="1">
    <citation type="submission" date="2020-05" db="EMBL/GenBank/DDBJ databases">
        <authorList>
            <person name="Chiriac C."/>
            <person name="Salcher M."/>
            <person name="Ghai R."/>
            <person name="Kavagutti S V."/>
        </authorList>
    </citation>
    <scope>NUCLEOTIDE SEQUENCE</scope>
</reference>
<gene>
    <name evidence="7" type="ORF">UFOPK1874_00474</name>
</gene>
<evidence type="ECO:0000256" key="5">
    <source>
        <dbReference type="ARBA" id="ARBA00022801"/>
    </source>
</evidence>
<dbReference type="AlphaFoldDB" id="A0A6J6HJ06"/>
<dbReference type="GO" id="GO:0008934">
    <property type="term" value="F:inositol monophosphate 1-phosphatase activity"/>
    <property type="evidence" value="ECO:0007669"/>
    <property type="project" value="InterPro"/>
</dbReference>
<dbReference type="Gene3D" id="3.40.190.80">
    <property type="match status" value="1"/>
</dbReference>
<dbReference type="InterPro" id="IPR020583">
    <property type="entry name" value="Inositol_monoP_metal-BS"/>
</dbReference>
<dbReference type="EMBL" id="CAEZUX010000036">
    <property type="protein sequence ID" value="CAB4611869.1"/>
    <property type="molecule type" value="Genomic_DNA"/>
</dbReference>
<name>A0A6J6HJ06_9ZZZZ</name>
<keyword evidence="4" id="KW-0479">Metal-binding</keyword>
<dbReference type="PANTHER" id="PTHR20854">
    <property type="entry name" value="INOSITOL MONOPHOSPHATASE"/>
    <property type="match status" value="1"/>
</dbReference>
<dbReference type="GO" id="GO:0007165">
    <property type="term" value="P:signal transduction"/>
    <property type="evidence" value="ECO:0007669"/>
    <property type="project" value="TreeGrafter"/>
</dbReference>